<feature type="transmembrane region" description="Helical" evidence="1">
    <location>
        <begin position="205"/>
        <end position="224"/>
    </location>
</feature>
<reference evidence="3" key="1">
    <citation type="submission" date="2017-03" db="EMBL/GenBank/DDBJ databases">
        <authorList>
            <person name="Safronova V.I."/>
            <person name="Sazanova A.L."/>
            <person name="Chirak E.R."/>
        </authorList>
    </citation>
    <scope>NUCLEOTIDE SEQUENCE [LARGE SCALE GENOMIC DNA]</scope>
    <source>
        <strain evidence="3">Ach-343</strain>
    </source>
</reference>
<comment type="caution">
    <text evidence="2">The sequence shown here is derived from an EMBL/GenBank/DDBJ whole genome shotgun (WGS) entry which is preliminary data.</text>
</comment>
<protein>
    <submittedName>
        <fullName evidence="2">Uncharacterized protein</fullName>
    </submittedName>
</protein>
<dbReference type="AlphaFoldDB" id="A0A2W7CGH8"/>
<accession>A0A2W7CGH8</accession>
<evidence type="ECO:0000256" key="1">
    <source>
        <dbReference type="SAM" id="Phobius"/>
    </source>
</evidence>
<feature type="transmembrane region" description="Helical" evidence="1">
    <location>
        <begin position="6"/>
        <end position="27"/>
    </location>
</feature>
<organism evidence="2 3">
    <name type="scientific">Mesorhizobium kowhaii</name>
    <dbReference type="NCBI Taxonomy" id="1300272"/>
    <lineage>
        <taxon>Bacteria</taxon>
        <taxon>Pseudomonadati</taxon>
        <taxon>Pseudomonadota</taxon>
        <taxon>Alphaproteobacteria</taxon>
        <taxon>Hyphomicrobiales</taxon>
        <taxon>Phyllobacteriaceae</taxon>
        <taxon>Mesorhizobium</taxon>
    </lineage>
</organism>
<evidence type="ECO:0000313" key="3">
    <source>
        <dbReference type="Proteomes" id="UP000248616"/>
    </source>
</evidence>
<feature type="transmembrane region" description="Helical" evidence="1">
    <location>
        <begin position="157"/>
        <end position="174"/>
    </location>
</feature>
<dbReference type="EMBL" id="MZXV01000001">
    <property type="protein sequence ID" value="PZV40508.1"/>
    <property type="molecule type" value="Genomic_DNA"/>
</dbReference>
<sequence length="679" mass="73360">MLGSGFALLGGILGALVLLSSGHLLFYQFFSPEIVYWACGRGFGHPAQVLPKLLVFLSDQSTSFSCADLPQDGPLGPVGIFTQTHLYLMSVVAALWRISSIDYNNLWPLISLLAGAYTAGCYALLRLFFARWSAVLGGLILAFSPVALTMLLYPRDFAKAPFLVWGIVLLVAAVRQHRQALTLVHAAAAGAVVGIGYGFRSDVIIMLPLGPFLLLLAIGPGMWLRRALASIVFAACLVLCAWPMLLGNQGGGMGAMLMKGAADPFSRYLGLGAAPYSFGAAYSDEFTLSSIAADLRSTDPGRWDDNEPTPIYGMSQSITSSSGYVAQRFKFVAGDMATRALKSAAWIVGFPAVMDLQRLQQNPGGEADTHSEINRSLRGLYSLVGHPWLPYVGIVGMLAFFWRQSAYRPREAIGLVVVFGVLLGYSGLQFAARHVFQLEFFWVLVILALVHAVLEARRLRPALPRFLTWTVALGVALATTYAGLIGLQTASLRRELVGLRAGSRQIVPVVSVPEAGRTVFPIPIPTQYQPLLAAQPDSMVGQTLPVAVEWNVRAAADRLLLTLGGAQCRKGDFDLALDYAKRDAWQPFDRSIALSTSGEPQQRIEVLVSVYYRATQNISGISLPSAFADCLLSIQKLEKPTQLPMAFSAVLYPGWQDQTLALSLGDFSLPPAVSNNANP</sequence>
<gene>
    <name evidence="2" type="ORF">B5V02_00305</name>
</gene>
<feature type="transmembrane region" description="Helical" evidence="1">
    <location>
        <begin position="466"/>
        <end position="487"/>
    </location>
</feature>
<dbReference type="Proteomes" id="UP000248616">
    <property type="component" value="Unassembled WGS sequence"/>
</dbReference>
<feature type="transmembrane region" description="Helical" evidence="1">
    <location>
        <begin position="231"/>
        <end position="248"/>
    </location>
</feature>
<feature type="transmembrane region" description="Helical" evidence="1">
    <location>
        <begin position="413"/>
        <end position="432"/>
    </location>
</feature>
<feature type="transmembrane region" description="Helical" evidence="1">
    <location>
        <begin position="438"/>
        <end position="454"/>
    </location>
</feature>
<proteinExistence type="predicted"/>
<feature type="transmembrane region" description="Helical" evidence="1">
    <location>
        <begin position="380"/>
        <end position="401"/>
    </location>
</feature>
<evidence type="ECO:0000313" key="2">
    <source>
        <dbReference type="EMBL" id="PZV40508.1"/>
    </source>
</evidence>
<feature type="transmembrane region" description="Helical" evidence="1">
    <location>
        <begin position="181"/>
        <end position="199"/>
    </location>
</feature>
<feature type="transmembrane region" description="Helical" evidence="1">
    <location>
        <begin position="105"/>
        <end position="125"/>
    </location>
</feature>
<name>A0A2W7CGH8_9HYPH</name>
<keyword evidence="3" id="KW-1185">Reference proteome</keyword>
<keyword evidence="1" id="KW-1133">Transmembrane helix</keyword>
<feature type="transmembrane region" description="Helical" evidence="1">
    <location>
        <begin position="132"/>
        <end position="151"/>
    </location>
</feature>
<keyword evidence="1" id="KW-0812">Transmembrane</keyword>
<keyword evidence="1" id="KW-0472">Membrane</keyword>